<dbReference type="GO" id="GO:0003676">
    <property type="term" value="F:nucleic acid binding"/>
    <property type="evidence" value="ECO:0007669"/>
    <property type="project" value="InterPro"/>
</dbReference>
<dbReference type="InterPro" id="IPR008984">
    <property type="entry name" value="SMAD_FHA_dom_sf"/>
</dbReference>
<evidence type="ECO:0000313" key="4">
    <source>
        <dbReference type="Proteomes" id="UP000726737"/>
    </source>
</evidence>
<dbReference type="PANTHER" id="PTHR23106">
    <property type="entry name" value="ANGIOGENIC FACTOR WITH G PATCH AND FHA DOMAINS 1"/>
    <property type="match status" value="1"/>
</dbReference>
<feature type="compositionally biased region" description="Low complexity" evidence="1">
    <location>
        <begin position="121"/>
        <end position="143"/>
    </location>
</feature>
<organism evidence="3 4">
    <name type="scientific">Mortierella polycephala</name>
    <dbReference type="NCBI Taxonomy" id="41804"/>
    <lineage>
        <taxon>Eukaryota</taxon>
        <taxon>Fungi</taxon>
        <taxon>Fungi incertae sedis</taxon>
        <taxon>Mucoromycota</taxon>
        <taxon>Mortierellomycotina</taxon>
        <taxon>Mortierellomycetes</taxon>
        <taxon>Mortierellales</taxon>
        <taxon>Mortierellaceae</taxon>
        <taxon>Mortierella</taxon>
    </lineage>
</organism>
<evidence type="ECO:0000313" key="3">
    <source>
        <dbReference type="EMBL" id="KAG0248520.1"/>
    </source>
</evidence>
<accession>A0A9P6PN45</accession>
<dbReference type="InterPro" id="IPR000467">
    <property type="entry name" value="G_patch_dom"/>
</dbReference>
<sequence length="679" mass="74471">MSLPMANFDDEINGYLKARIASEHKERHETDATNAANAAADDIFGHGHHSQSHGQSQDQGPSFPYPHPEGYHPTTDAPAFAQHPMTQFWHDANTGTFSYYDAASETYIPVEGHDALQGSYQQQQQQQQQQYPTSTARSSPATSYHIDPYTGYQVEMTNYGDQGHQGHYEAPPESDAMLRLCVLSSNVIQAGGVILMDASGLSFGRDRPLSGQGKRVRMVEMEISRFHASIYLDRQEIPQEGAHFEQRQQGAQQADQNSWSGAAVTTAMGEVVEPKNHDDAPTSTSQPMDATLEQESVISDGSEKDSIAIDAAKETISDAPAAIQTAVDTEDRTEDQDQEQDREDGELPDSPSAGAQDPGQEEQGNEDEKTIEQQRKQYDDYQRQLEEYHRYYASSVMPPVIVDTFQIIDCGSTHGTFLNEQRLSDPKTASQPFPLKHLDRLQMGSTVFEIHAHEEGRICATCQVTEDNEIGVLDDKERDTGSKTEGLTAKSSPLLAGDLKWTKEQERIEEMNRLRKKWAGPEKKAGTRRSGNGDSGMFSSSPSSTSTSMTTGNQPREYVDRAAKRRLLNPDHSRPAPSVTPAYGSEEVTAATGYHVPVARTNKGHAMLSKMGWKAGTGLGAARQGVVEPVQLMVTDKKAGLGSGNLQSQGAAAMTAARPPETAGEAARRRARERFAQLK</sequence>
<reference evidence="3" key="1">
    <citation type="journal article" date="2020" name="Fungal Divers.">
        <title>Resolving the Mortierellaceae phylogeny through synthesis of multi-gene phylogenetics and phylogenomics.</title>
        <authorList>
            <person name="Vandepol N."/>
            <person name="Liber J."/>
            <person name="Desiro A."/>
            <person name="Na H."/>
            <person name="Kennedy M."/>
            <person name="Barry K."/>
            <person name="Grigoriev I.V."/>
            <person name="Miller A.N."/>
            <person name="O'Donnell K."/>
            <person name="Stajich J.E."/>
            <person name="Bonito G."/>
        </authorList>
    </citation>
    <scope>NUCLEOTIDE SEQUENCE</scope>
    <source>
        <strain evidence="3">KOD948</strain>
    </source>
</reference>
<dbReference type="PROSITE" id="PS50174">
    <property type="entry name" value="G_PATCH"/>
    <property type="match status" value="1"/>
</dbReference>
<evidence type="ECO:0000256" key="1">
    <source>
        <dbReference type="SAM" id="MobiDB-lite"/>
    </source>
</evidence>
<dbReference type="Proteomes" id="UP000726737">
    <property type="component" value="Unassembled WGS sequence"/>
</dbReference>
<dbReference type="SMART" id="SM00443">
    <property type="entry name" value="G_patch"/>
    <property type="match status" value="1"/>
</dbReference>
<feature type="compositionally biased region" description="Low complexity" evidence="1">
    <location>
        <begin position="539"/>
        <end position="551"/>
    </location>
</feature>
<gene>
    <name evidence="3" type="ORF">BG011_010179</name>
</gene>
<proteinExistence type="predicted"/>
<feature type="domain" description="G-patch" evidence="2">
    <location>
        <begin position="600"/>
        <end position="646"/>
    </location>
</feature>
<dbReference type="PANTHER" id="PTHR23106:SF24">
    <property type="entry name" value="ANGIOGENIC FACTOR WITH G PATCH AND FHA DOMAINS 1"/>
    <property type="match status" value="1"/>
</dbReference>
<feature type="compositionally biased region" description="Low complexity" evidence="1">
    <location>
        <begin position="655"/>
        <end position="665"/>
    </location>
</feature>
<dbReference type="Pfam" id="PF00498">
    <property type="entry name" value="FHA"/>
    <property type="match status" value="1"/>
</dbReference>
<dbReference type="EMBL" id="JAAAJA010000977">
    <property type="protein sequence ID" value="KAG0248520.1"/>
    <property type="molecule type" value="Genomic_DNA"/>
</dbReference>
<dbReference type="Gene3D" id="2.60.200.20">
    <property type="match status" value="1"/>
</dbReference>
<evidence type="ECO:0000259" key="2">
    <source>
        <dbReference type="PROSITE" id="PS50174"/>
    </source>
</evidence>
<dbReference type="InterPro" id="IPR000253">
    <property type="entry name" value="FHA_dom"/>
</dbReference>
<dbReference type="SUPFAM" id="SSF49879">
    <property type="entry name" value="SMAD/FHA domain"/>
    <property type="match status" value="1"/>
</dbReference>
<protein>
    <recommendedName>
        <fullName evidence="2">G-patch domain-containing protein</fullName>
    </recommendedName>
</protein>
<feature type="region of interest" description="Disordered" evidence="1">
    <location>
        <begin position="312"/>
        <end position="372"/>
    </location>
</feature>
<dbReference type="OrthoDB" id="21470at2759"/>
<feature type="region of interest" description="Disordered" evidence="1">
    <location>
        <begin position="116"/>
        <end position="146"/>
    </location>
</feature>
<dbReference type="Pfam" id="PF01585">
    <property type="entry name" value="G-patch"/>
    <property type="match status" value="1"/>
</dbReference>
<dbReference type="InterPro" id="IPR053027">
    <property type="entry name" value="AGGF1"/>
</dbReference>
<name>A0A9P6PN45_9FUNG</name>
<feature type="region of interest" description="Disordered" evidence="1">
    <location>
        <begin position="642"/>
        <end position="679"/>
    </location>
</feature>
<dbReference type="AlphaFoldDB" id="A0A9P6PN45"/>
<feature type="compositionally biased region" description="Basic and acidic residues" evidence="1">
    <location>
        <begin position="512"/>
        <end position="525"/>
    </location>
</feature>
<keyword evidence="4" id="KW-1185">Reference proteome</keyword>
<feature type="compositionally biased region" description="Low complexity" evidence="1">
    <location>
        <begin position="52"/>
        <end position="62"/>
    </location>
</feature>
<feature type="region of interest" description="Disordered" evidence="1">
    <location>
        <begin position="512"/>
        <end position="555"/>
    </location>
</feature>
<comment type="caution">
    <text evidence="3">The sequence shown here is derived from an EMBL/GenBank/DDBJ whole genome shotgun (WGS) entry which is preliminary data.</text>
</comment>
<feature type="region of interest" description="Disordered" evidence="1">
    <location>
        <begin position="44"/>
        <end position="79"/>
    </location>
</feature>
<feature type="compositionally biased region" description="Acidic residues" evidence="1">
    <location>
        <begin position="331"/>
        <end position="347"/>
    </location>
</feature>